<sequence length="50" mass="5693">MIVYLNRATIIKSSKTFLNVLDELMEQESGHDGLDVSKYRVAEIGTFVLF</sequence>
<dbReference type="RefSeq" id="WP_322776438.1">
    <property type="nucleotide sequence ID" value="NZ_JARJFB010000025.1"/>
</dbReference>
<dbReference type="EMBL" id="JARJFB010000025">
    <property type="protein sequence ID" value="MEA0970535.1"/>
    <property type="molecule type" value="Genomic_DNA"/>
</dbReference>
<dbReference type="Proteomes" id="UP001291687">
    <property type="component" value="Unassembled WGS sequence"/>
</dbReference>
<name>A0ABU5NBI5_9RICK</name>
<accession>A0ABU5NBI5</accession>
<organism evidence="1 2">
    <name type="scientific">Candidatus Megaera venefica</name>
    <dbReference type="NCBI Taxonomy" id="2055910"/>
    <lineage>
        <taxon>Bacteria</taxon>
        <taxon>Pseudomonadati</taxon>
        <taxon>Pseudomonadota</taxon>
        <taxon>Alphaproteobacteria</taxon>
        <taxon>Rickettsiales</taxon>
        <taxon>Rickettsiaceae</taxon>
        <taxon>Candidatus Megaera</taxon>
    </lineage>
</organism>
<evidence type="ECO:0000313" key="2">
    <source>
        <dbReference type="Proteomes" id="UP001291687"/>
    </source>
</evidence>
<gene>
    <name evidence="1" type="ORF">Megvenef_00501</name>
</gene>
<reference evidence="1 2" key="1">
    <citation type="submission" date="2023-03" db="EMBL/GenBank/DDBJ databases">
        <title>Host association and intracellularity evolved multiple times independently in the Rickettsiales.</title>
        <authorList>
            <person name="Castelli M."/>
            <person name="Nardi T."/>
            <person name="Gammuto L."/>
            <person name="Bellinzona G."/>
            <person name="Sabaneyeva E."/>
            <person name="Potekhin A."/>
            <person name="Serra V."/>
            <person name="Petroni G."/>
            <person name="Sassera D."/>
        </authorList>
    </citation>
    <scope>NUCLEOTIDE SEQUENCE [LARGE SCALE GENOMIC DNA]</scope>
    <source>
        <strain evidence="1 2">Sr 2-6</strain>
    </source>
</reference>
<evidence type="ECO:0000313" key="1">
    <source>
        <dbReference type="EMBL" id="MEA0970535.1"/>
    </source>
</evidence>
<keyword evidence="2" id="KW-1185">Reference proteome</keyword>
<proteinExistence type="predicted"/>
<comment type="caution">
    <text evidence="1">The sequence shown here is derived from an EMBL/GenBank/DDBJ whole genome shotgun (WGS) entry which is preliminary data.</text>
</comment>
<protein>
    <submittedName>
        <fullName evidence="1">Uncharacterized protein</fullName>
    </submittedName>
</protein>